<name>A0A0A0K676_CUCSA</name>
<reference evidence="1 2" key="4">
    <citation type="journal article" date="2011" name="BMC Genomics">
        <title>RNA-Seq improves annotation of protein-coding genes in the cucumber genome.</title>
        <authorList>
            <person name="Li Z."/>
            <person name="Zhang Z."/>
            <person name="Yan P."/>
            <person name="Huang S."/>
            <person name="Fei Z."/>
            <person name="Lin K."/>
        </authorList>
    </citation>
    <scope>NUCLEOTIDE SEQUENCE [LARGE SCALE GENOMIC DNA]</scope>
    <source>
        <strain evidence="2">cv. 9930</strain>
    </source>
</reference>
<organism evidence="1 2">
    <name type="scientific">Cucumis sativus</name>
    <name type="common">Cucumber</name>
    <dbReference type="NCBI Taxonomy" id="3659"/>
    <lineage>
        <taxon>Eukaryota</taxon>
        <taxon>Viridiplantae</taxon>
        <taxon>Streptophyta</taxon>
        <taxon>Embryophyta</taxon>
        <taxon>Tracheophyta</taxon>
        <taxon>Spermatophyta</taxon>
        <taxon>Magnoliopsida</taxon>
        <taxon>eudicotyledons</taxon>
        <taxon>Gunneridae</taxon>
        <taxon>Pentapetalae</taxon>
        <taxon>rosids</taxon>
        <taxon>fabids</taxon>
        <taxon>Cucurbitales</taxon>
        <taxon>Cucurbitaceae</taxon>
        <taxon>Benincaseae</taxon>
        <taxon>Cucumis</taxon>
    </lineage>
</organism>
<protein>
    <submittedName>
        <fullName evidence="1">Uncharacterized protein</fullName>
    </submittedName>
</protein>
<dbReference type="PANTHER" id="PTHR32002">
    <property type="entry name" value="PROTEIN NLP8"/>
    <property type="match status" value="1"/>
</dbReference>
<reference evidence="1 2" key="1">
    <citation type="journal article" date="2009" name="Nat. Genet.">
        <title>The genome of the cucumber, Cucumis sativus L.</title>
        <authorList>
            <person name="Huang S."/>
            <person name="Li R."/>
            <person name="Zhang Z."/>
            <person name="Li L."/>
            <person name="Gu X."/>
            <person name="Fan W."/>
            <person name="Lucas W.J."/>
            <person name="Wang X."/>
            <person name="Xie B."/>
            <person name="Ni P."/>
            <person name="Ren Y."/>
            <person name="Zhu H."/>
            <person name="Li J."/>
            <person name="Lin K."/>
            <person name="Jin W."/>
            <person name="Fei Z."/>
            <person name="Li G."/>
            <person name="Staub J."/>
            <person name="Kilian A."/>
            <person name="van der Vossen E.A."/>
            <person name="Wu Y."/>
            <person name="Guo J."/>
            <person name="He J."/>
            <person name="Jia Z."/>
            <person name="Ren Y."/>
            <person name="Tian G."/>
            <person name="Lu Y."/>
            <person name="Ruan J."/>
            <person name="Qian W."/>
            <person name="Wang M."/>
            <person name="Huang Q."/>
            <person name="Li B."/>
            <person name="Xuan Z."/>
            <person name="Cao J."/>
            <person name="Asan"/>
            <person name="Wu Z."/>
            <person name="Zhang J."/>
            <person name="Cai Q."/>
            <person name="Bai Y."/>
            <person name="Zhao B."/>
            <person name="Han Y."/>
            <person name="Li Y."/>
            <person name="Li X."/>
            <person name="Wang S."/>
            <person name="Shi Q."/>
            <person name="Liu S."/>
            <person name="Cho W.K."/>
            <person name="Kim J.Y."/>
            <person name="Xu Y."/>
            <person name="Heller-Uszynska K."/>
            <person name="Miao H."/>
            <person name="Cheng Z."/>
            <person name="Zhang S."/>
            <person name="Wu J."/>
            <person name="Yang Y."/>
            <person name="Kang H."/>
            <person name="Li M."/>
            <person name="Liang H."/>
            <person name="Ren X."/>
            <person name="Shi Z."/>
            <person name="Wen M."/>
            <person name="Jian M."/>
            <person name="Yang H."/>
            <person name="Zhang G."/>
            <person name="Yang Z."/>
            <person name="Chen R."/>
            <person name="Liu S."/>
            <person name="Li J."/>
            <person name="Ma L."/>
            <person name="Liu H."/>
            <person name="Zhou Y."/>
            <person name="Zhao J."/>
            <person name="Fang X."/>
            <person name="Li G."/>
            <person name="Fang L."/>
            <person name="Li Y."/>
            <person name="Liu D."/>
            <person name="Zheng H."/>
            <person name="Zhang Y."/>
            <person name="Qin N."/>
            <person name="Li Z."/>
            <person name="Yang G."/>
            <person name="Yang S."/>
            <person name="Bolund L."/>
            <person name="Kristiansen K."/>
            <person name="Zheng H."/>
            <person name="Li S."/>
            <person name="Zhang X."/>
            <person name="Yang H."/>
            <person name="Wang J."/>
            <person name="Sun R."/>
            <person name="Zhang B."/>
            <person name="Jiang S."/>
            <person name="Wang J."/>
            <person name="Du Y."/>
            <person name="Li S."/>
        </authorList>
    </citation>
    <scope>NUCLEOTIDE SEQUENCE [LARGE SCALE GENOMIC DNA]</scope>
    <source>
        <strain evidence="2">cv. 9930</strain>
    </source>
</reference>
<proteinExistence type="predicted"/>
<sequence length="102" mass="11191">MQATWITRCPSRKIKKVGHYSLSKLQLVVDSVQGADGSIQIGTFYESFPQLNNPSFPDTDHCSSTMAVSALPEQGNIPTATTINTSNGGHVLMLHVKRTQRF</sequence>
<dbReference type="EMBL" id="CM002928">
    <property type="protein sequence ID" value="KGN43336.1"/>
    <property type="molecule type" value="Genomic_DNA"/>
</dbReference>
<dbReference type="AlphaFoldDB" id="A0A0A0K676"/>
<reference evidence="1 2" key="2">
    <citation type="journal article" date="2009" name="PLoS ONE">
        <title>An integrated genetic and cytogenetic map of the cucumber genome.</title>
        <authorList>
            <person name="Ren Y."/>
            <person name="Zhang Z."/>
            <person name="Liu J."/>
            <person name="Staub J.E."/>
            <person name="Han Y."/>
            <person name="Cheng Z."/>
            <person name="Li X."/>
            <person name="Lu J."/>
            <person name="Miao H."/>
            <person name="Kang H."/>
            <person name="Xie B."/>
            <person name="Gu X."/>
            <person name="Wang X."/>
            <person name="Du Y."/>
            <person name="Jin W."/>
            <person name="Huang S."/>
        </authorList>
    </citation>
    <scope>NUCLEOTIDE SEQUENCE [LARGE SCALE GENOMIC DNA]</scope>
    <source>
        <strain evidence="2">cv. 9930</strain>
    </source>
</reference>
<evidence type="ECO:0000313" key="1">
    <source>
        <dbReference type="EMBL" id="KGN43336.1"/>
    </source>
</evidence>
<evidence type="ECO:0000313" key="2">
    <source>
        <dbReference type="Proteomes" id="UP000029981"/>
    </source>
</evidence>
<gene>
    <name evidence="1" type="ORF">Csa_7G024110</name>
</gene>
<reference evidence="1 2" key="3">
    <citation type="journal article" date="2010" name="BMC Genomics">
        <title>Transcriptome sequencing and comparative analysis of cucumber flowers with different sex types.</title>
        <authorList>
            <person name="Guo S."/>
            <person name="Zheng Y."/>
            <person name="Joung J.G."/>
            <person name="Liu S."/>
            <person name="Zhang Z."/>
            <person name="Crasta O.R."/>
            <person name="Sobral B.W."/>
            <person name="Xu Y."/>
            <person name="Huang S."/>
            <person name="Fei Z."/>
        </authorList>
    </citation>
    <scope>NUCLEOTIDE SEQUENCE [LARGE SCALE GENOMIC DNA]</scope>
    <source>
        <strain evidence="2">cv. 9930</strain>
    </source>
</reference>
<dbReference type="Gramene" id="KGN43336">
    <property type="protein sequence ID" value="KGN43336"/>
    <property type="gene ID" value="Csa_7G024110"/>
</dbReference>
<dbReference type="PANTHER" id="PTHR32002:SF46">
    <property type="entry name" value="PROTEIN NLP2"/>
    <property type="match status" value="1"/>
</dbReference>
<dbReference type="InterPro" id="IPR045012">
    <property type="entry name" value="NLP"/>
</dbReference>
<dbReference type="Proteomes" id="UP000029981">
    <property type="component" value="Chromosome 7"/>
</dbReference>
<keyword evidence="2" id="KW-1185">Reference proteome</keyword>
<dbReference type="STRING" id="3659.A0A0A0K676"/>
<accession>A0A0A0K676</accession>
<dbReference type="GO" id="GO:0003700">
    <property type="term" value="F:DNA-binding transcription factor activity"/>
    <property type="evidence" value="ECO:0007669"/>
    <property type="project" value="InterPro"/>
</dbReference>